<keyword evidence="4" id="KW-0288">FMN</keyword>
<gene>
    <name evidence="7" type="ORF">BBG20_25285</name>
    <name evidence="8" type="ORF">C9382_11635</name>
</gene>
<dbReference type="Gene3D" id="3.40.109.10">
    <property type="entry name" value="NADH Oxidase"/>
    <property type="match status" value="1"/>
</dbReference>
<name>A0A2T4G1R2_9PSED</name>
<evidence type="ECO:0000256" key="4">
    <source>
        <dbReference type="ARBA" id="ARBA00022643"/>
    </source>
</evidence>
<evidence type="ECO:0000313" key="9">
    <source>
        <dbReference type="Proteomes" id="UP000095081"/>
    </source>
</evidence>
<keyword evidence="9" id="KW-1185">Reference proteome</keyword>
<dbReference type="CDD" id="cd02136">
    <property type="entry name" value="PnbA_NfnB-like"/>
    <property type="match status" value="1"/>
</dbReference>
<comment type="cofactor">
    <cofactor evidence="1">
        <name>FMN</name>
        <dbReference type="ChEBI" id="CHEBI:58210"/>
    </cofactor>
</comment>
<dbReference type="EMBL" id="MAUE01000041">
    <property type="protein sequence ID" value="OCW20952.1"/>
    <property type="molecule type" value="Genomic_DNA"/>
</dbReference>
<dbReference type="PANTHER" id="PTHR43673:SF2">
    <property type="entry name" value="NITROREDUCTASE"/>
    <property type="match status" value="1"/>
</dbReference>
<dbReference type="RefSeq" id="WP_065908300.1">
    <property type="nucleotide sequence ID" value="NZ_MAUE01000041.1"/>
</dbReference>
<proteinExistence type="inferred from homology"/>
<dbReference type="SUPFAM" id="SSF55469">
    <property type="entry name" value="FMN-dependent nitroreductase-like"/>
    <property type="match status" value="1"/>
</dbReference>
<reference evidence="7 9" key="1">
    <citation type="submission" date="2016-06" db="EMBL/GenBank/DDBJ databases">
        <title>Draft genome sequence of Pseudomonas sp. S1E40, a novel strain antagonistic activity to fungal plant pathogen.</title>
        <authorList>
            <person name="Tambong J.T."/>
            <person name="Tchagang C."/>
            <person name="Xu R."/>
        </authorList>
    </citation>
    <scope>NUCLEOTIDE SEQUENCE [LARGE SCALE GENOMIC DNA]</scope>
    <source>
        <strain evidence="7 9">S1E40</strain>
    </source>
</reference>
<dbReference type="InterPro" id="IPR000415">
    <property type="entry name" value="Nitroreductase-like"/>
</dbReference>
<sequence length="225" mass="25175">MNPPEIFQHIARSRRVTRQFLSTPLTEQQINRVLLDAQHSPSNCNTQPWHVHIVSGHTRDRLSAALLDADNRQHFTADFEFDIDAYTGVFAQRAQDSGRARYEAIDIGRDDHAARLACLRHNLTFFDAPHVAFLFMPHIGDHVRSAGDIGMYAQTFLLSLQARGLGGIPQTLLGMYADTVREVLGVSEDLKLMFGISFGYADAHSASNFVEVGRAALEDSVVRHY</sequence>
<evidence type="ECO:0000313" key="7">
    <source>
        <dbReference type="EMBL" id="OCW20952.1"/>
    </source>
</evidence>
<organism evidence="8 10">
    <name type="scientific">Pseudomonas aylmerensis</name>
    <dbReference type="NCBI Taxonomy" id="1869229"/>
    <lineage>
        <taxon>Bacteria</taxon>
        <taxon>Pseudomonadati</taxon>
        <taxon>Pseudomonadota</taxon>
        <taxon>Gammaproteobacteria</taxon>
        <taxon>Pseudomonadales</taxon>
        <taxon>Pseudomonadaceae</taxon>
        <taxon>Pseudomonas</taxon>
    </lineage>
</organism>
<dbReference type="GO" id="GO:0016491">
    <property type="term" value="F:oxidoreductase activity"/>
    <property type="evidence" value="ECO:0007669"/>
    <property type="project" value="UniProtKB-KW"/>
</dbReference>
<dbReference type="Proteomes" id="UP000095081">
    <property type="component" value="Unassembled WGS sequence"/>
</dbReference>
<dbReference type="AlphaFoldDB" id="A0A2T4G1R2"/>
<evidence type="ECO:0000256" key="2">
    <source>
        <dbReference type="ARBA" id="ARBA00007118"/>
    </source>
</evidence>
<dbReference type="EMBL" id="PYWW01000026">
    <property type="protein sequence ID" value="PTC29567.1"/>
    <property type="molecule type" value="Genomic_DNA"/>
</dbReference>
<accession>A0A2T4G1R2</accession>
<keyword evidence="3" id="KW-0285">Flavoprotein</keyword>
<comment type="similarity">
    <text evidence="2">Belongs to the nitroreductase family.</text>
</comment>
<dbReference type="InterPro" id="IPR029479">
    <property type="entry name" value="Nitroreductase"/>
</dbReference>
<evidence type="ECO:0000256" key="3">
    <source>
        <dbReference type="ARBA" id="ARBA00022630"/>
    </source>
</evidence>
<evidence type="ECO:0000313" key="10">
    <source>
        <dbReference type="Proteomes" id="UP000240571"/>
    </source>
</evidence>
<evidence type="ECO:0000256" key="5">
    <source>
        <dbReference type="ARBA" id="ARBA00023002"/>
    </source>
</evidence>
<evidence type="ECO:0000313" key="8">
    <source>
        <dbReference type="EMBL" id="PTC29567.1"/>
    </source>
</evidence>
<evidence type="ECO:0000256" key="1">
    <source>
        <dbReference type="ARBA" id="ARBA00001917"/>
    </source>
</evidence>
<evidence type="ECO:0000259" key="6">
    <source>
        <dbReference type="Pfam" id="PF00881"/>
    </source>
</evidence>
<dbReference type="Proteomes" id="UP000240571">
    <property type="component" value="Unassembled WGS sequence"/>
</dbReference>
<dbReference type="PANTHER" id="PTHR43673">
    <property type="entry name" value="NAD(P)H NITROREDUCTASE YDGI-RELATED"/>
    <property type="match status" value="1"/>
</dbReference>
<reference evidence="8 10" key="2">
    <citation type="submission" date="2018-03" db="EMBL/GenBank/DDBJ databases">
        <title>Diversity of bacteria associated with corn roots inoculated with woodland soils in Canada, and Description of Pseudomonas aylmerense sp. nov.</title>
        <authorList>
            <person name="Tambong J.T."/>
            <person name="Xu R."/>
            <person name="Tchagang C."/>
        </authorList>
    </citation>
    <scope>NUCLEOTIDE SEQUENCE [LARGE SCALE GENOMIC DNA]</scope>
    <source>
        <strain evidence="8 10">S1E44</strain>
    </source>
</reference>
<dbReference type="Pfam" id="PF00881">
    <property type="entry name" value="Nitroreductase"/>
    <property type="match status" value="1"/>
</dbReference>
<dbReference type="OrthoDB" id="9784375at2"/>
<feature type="domain" description="Nitroreductase" evidence="6">
    <location>
        <begin position="11"/>
        <end position="200"/>
    </location>
</feature>
<keyword evidence="5" id="KW-0560">Oxidoreductase</keyword>
<comment type="caution">
    <text evidence="8">The sequence shown here is derived from an EMBL/GenBank/DDBJ whole genome shotgun (WGS) entry which is preliminary data.</text>
</comment>
<protein>
    <submittedName>
        <fullName evidence="8">Nitroreductase</fullName>
    </submittedName>
</protein>